<evidence type="ECO:0000313" key="3">
    <source>
        <dbReference type="Proteomes" id="UP000683360"/>
    </source>
</evidence>
<name>A0A8S3VE05_MYTED</name>
<evidence type="ECO:0000259" key="1">
    <source>
        <dbReference type="Pfam" id="PF25794"/>
    </source>
</evidence>
<feature type="domain" description="Sacsin/Nov" evidence="1">
    <location>
        <begin position="247"/>
        <end position="471"/>
    </location>
</feature>
<dbReference type="SUPFAM" id="SSF55874">
    <property type="entry name" value="ATPase domain of HSP90 chaperone/DNA topoisomerase II/histidine kinase"/>
    <property type="match status" value="1"/>
</dbReference>
<organism evidence="2 3">
    <name type="scientific">Mytilus edulis</name>
    <name type="common">Blue mussel</name>
    <dbReference type="NCBI Taxonomy" id="6550"/>
    <lineage>
        <taxon>Eukaryota</taxon>
        <taxon>Metazoa</taxon>
        <taxon>Spiralia</taxon>
        <taxon>Lophotrochozoa</taxon>
        <taxon>Mollusca</taxon>
        <taxon>Bivalvia</taxon>
        <taxon>Autobranchia</taxon>
        <taxon>Pteriomorphia</taxon>
        <taxon>Mytilida</taxon>
        <taxon>Mytiloidea</taxon>
        <taxon>Mytilidae</taxon>
        <taxon>Mytilinae</taxon>
        <taxon>Mytilus</taxon>
    </lineage>
</organism>
<dbReference type="AlphaFoldDB" id="A0A8S3VE05"/>
<protein>
    <recommendedName>
        <fullName evidence="1">Sacsin/Nov domain-containing protein</fullName>
    </recommendedName>
</protein>
<dbReference type="EMBL" id="CAJPWZ010003139">
    <property type="protein sequence ID" value="CAG2253128.1"/>
    <property type="molecule type" value="Genomic_DNA"/>
</dbReference>
<keyword evidence="3" id="KW-1185">Reference proteome</keyword>
<proteinExistence type="predicted"/>
<sequence>MIFPLSLPWYTDTADSFFLPTVRFIFTKVHKIIGSVKPVDSPSSSSLKASAGWTIEPGVTYVIDQLLIITERYEDKYKPELLPVISDIYHFMENHYNSQDFQRLSNKKWIWTGTGFEEPEKVYLQTKSSDLVLQPYLYPLPDEFRSSNLLQFFRKIQCLECQNTNLLIRVEKMIQTEYYGGGKSKERAKADLQLVVNILNSIKDDKNVEGVLLPIKQDDETLLILKLAMTDTLLEDAERLDEWGQSEPLTRRIKNLLDSYKDGLSVPKEIIQNADDAGATKVCFMYDEREKENYGKKLLDKNMLECQGPTLWAYNNAKFTKEDLLNITKVSGATKGIDTTKIGKFGLGFCSVYNLTEVPSFITGDHMVIFDPHSDYLADALKHKKQPGLKIHMQKNRKIMIRKHSQFEPFNGVFGCNLDTSQKEITFEGTLFRLPLRTRQQAVSSEISNIPYDNEQMISLMKIFIEAGGNLFVVFAKCC</sequence>
<dbReference type="NCBIfam" id="NF047352">
    <property type="entry name" value="P_loop_sacsin"/>
    <property type="match status" value="1"/>
</dbReference>
<dbReference type="GO" id="GO:0030544">
    <property type="term" value="F:Hsp70 protein binding"/>
    <property type="evidence" value="ECO:0007669"/>
    <property type="project" value="TreeGrafter"/>
</dbReference>
<dbReference type="Pfam" id="PF25794">
    <property type="entry name" value="SACS"/>
    <property type="match status" value="1"/>
</dbReference>
<dbReference type="Gene3D" id="3.30.565.10">
    <property type="entry name" value="Histidine kinase-like ATPase, C-terminal domain"/>
    <property type="match status" value="1"/>
</dbReference>
<reference evidence="2" key="1">
    <citation type="submission" date="2021-03" db="EMBL/GenBank/DDBJ databases">
        <authorList>
            <person name="Bekaert M."/>
        </authorList>
    </citation>
    <scope>NUCLEOTIDE SEQUENCE</scope>
</reference>
<accession>A0A8S3VE05</accession>
<dbReference type="InterPro" id="IPR058210">
    <property type="entry name" value="SACS/Nov_dom"/>
</dbReference>
<comment type="caution">
    <text evidence="2">The sequence shown here is derived from an EMBL/GenBank/DDBJ whole genome shotgun (WGS) entry which is preliminary data.</text>
</comment>
<dbReference type="InterPro" id="IPR036890">
    <property type="entry name" value="HATPase_C_sf"/>
</dbReference>
<dbReference type="InterPro" id="IPR052972">
    <property type="entry name" value="Sacsin_chaperone_reg"/>
</dbReference>
<dbReference type="PANTHER" id="PTHR15600">
    <property type="entry name" value="SACSIN"/>
    <property type="match status" value="1"/>
</dbReference>
<dbReference type="Proteomes" id="UP000683360">
    <property type="component" value="Unassembled WGS sequence"/>
</dbReference>
<evidence type="ECO:0000313" key="2">
    <source>
        <dbReference type="EMBL" id="CAG2253128.1"/>
    </source>
</evidence>
<dbReference type="PANTHER" id="PTHR15600:SF42">
    <property type="entry name" value="SACSIN"/>
    <property type="match status" value="1"/>
</dbReference>
<dbReference type="OrthoDB" id="5963011at2759"/>
<gene>
    <name evidence="2" type="ORF">MEDL_64660</name>
</gene>